<reference evidence="2 3" key="2">
    <citation type="journal article" date="2010" name="Proc. Natl. Acad. Sci. U.S.A.">
        <title>A Nitrospira metagenome illuminates the physiology and evolution of globally important nitrite-oxidizing bacteria.</title>
        <authorList>
            <person name="Lucker S."/>
            <person name="Wagner M."/>
            <person name="Maixner F."/>
            <person name="Pelletier E."/>
            <person name="Koch H."/>
            <person name="Vacherie B."/>
            <person name="Rattei T."/>
            <person name="Sinninghe Damste J."/>
            <person name="Spieck E."/>
            <person name="Le Paslier D."/>
            <person name="Daims H."/>
        </authorList>
    </citation>
    <scope>NUCLEOTIDE SEQUENCE [LARGE SCALE GENOMIC DNA]</scope>
</reference>
<dbReference type="AlphaFoldDB" id="B3U4R7"/>
<evidence type="ECO:0000313" key="1">
    <source>
        <dbReference type="EMBL" id="ACE75634.1"/>
    </source>
</evidence>
<reference evidence="1" key="1">
    <citation type="journal article" date="2008" name="Environ. Microbiol.">
        <title>Environmental genomics reveals a functional chlorite dismutase in the nitrite-oxidizing bacterium 'Candidatus Nitrospira defluvii'.</title>
        <authorList>
            <person name="Maixner F."/>
            <person name="Wagner M."/>
            <person name="Lucker S."/>
            <person name="Pelletier E."/>
            <person name="Schmitz-Esser S."/>
            <person name="Hace K."/>
            <person name="Spieck E."/>
            <person name="Konrat R."/>
            <person name="Le Paslier D."/>
            <person name="Daims H."/>
        </authorList>
    </citation>
    <scope>NUCLEOTIDE SEQUENCE</scope>
</reference>
<evidence type="ECO:0000313" key="2">
    <source>
        <dbReference type="EMBL" id="CBK41229.1"/>
    </source>
</evidence>
<dbReference type="STRING" id="330214.NIDE1487"/>
<dbReference type="Gene3D" id="3.40.50.2300">
    <property type="match status" value="1"/>
</dbReference>
<dbReference type="KEGG" id="nde:NIDE1487"/>
<dbReference type="SUPFAM" id="SSF52172">
    <property type="entry name" value="CheY-like"/>
    <property type="match status" value="1"/>
</dbReference>
<dbReference type="OrthoDB" id="9814019at2"/>
<dbReference type="InterPro" id="IPR011006">
    <property type="entry name" value="CheY-like_superfamily"/>
</dbReference>
<reference evidence="2" key="3">
    <citation type="submission" date="2010-03" db="EMBL/GenBank/DDBJ databases">
        <authorList>
            <person name="Genoscope - CEA"/>
        </authorList>
    </citation>
    <scope>NUCLEOTIDE SEQUENCE</scope>
</reference>
<name>B3U4R7_9BACT</name>
<gene>
    <name evidence="2" type="ORF">NIDE1487</name>
</gene>
<organism evidence="1">
    <name type="scientific">Nitrospira defluvii</name>
    <dbReference type="NCBI Taxonomy" id="330214"/>
    <lineage>
        <taxon>Bacteria</taxon>
        <taxon>Pseudomonadati</taxon>
        <taxon>Nitrospirota</taxon>
        <taxon>Nitrospiria</taxon>
        <taxon>Nitrospirales</taxon>
        <taxon>Nitrospiraceae</taxon>
        <taxon>Nitrospira</taxon>
    </lineage>
</organism>
<evidence type="ECO:0008006" key="4">
    <source>
        <dbReference type="Google" id="ProtNLM"/>
    </source>
</evidence>
<sequence length="143" mass="15582">MSLTMSSTKQTGRSRVMIVDPELQFGLKLADCLATNGYHAVLVRDLQSMLTELREIQPEAILLSSDSCEEKRGTAELDTLRALNVLCPQAPILTVVEPMPDASGTLSPPVDPRPSHQAPLLHNRVEELLRANLGIPCVRASLT</sequence>
<protein>
    <recommendedName>
        <fullName evidence="4">Response regulatory domain-containing protein</fullName>
    </recommendedName>
</protein>
<accession>B3U4R7</accession>
<dbReference type="eggNOG" id="COG0784">
    <property type="taxonomic scope" value="Bacteria"/>
</dbReference>
<dbReference type="Proteomes" id="UP000001660">
    <property type="component" value="Chromosome"/>
</dbReference>
<evidence type="ECO:0000313" key="3">
    <source>
        <dbReference type="Proteomes" id="UP000001660"/>
    </source>
</evidence>
<keyword evidence="3" id="KW-1185">Reference proteome</keyword>
<dbReference type="EMBL" id="EU559167">
    <property type="protein sequence ID" value="ACE75634.1"/>
    <property type="molecule type" value="Genomic_DNA"/>
</dbReference>
<dbReference type="EMBL" id="FP929003">
    <property type="protein sequence ID" value="CBK41229.1"/>
    <property type="molecule type" value="Genomic_DNA"/>
</dbReference>
<proteinExistence type="predicted"/>
<dbReference type="HOGENOM" id="CLU_1802579_0_0_0"/>